<dbReference type="EMBL" id="CAJHNH020001226">
    <property type="protein sequence ID" value="CAG5122116.1"/>
    <property type="molecule type" value="Genomic_DNA"/>
</dbReference>
<accession>A0A8S3Z5V5</accession>
<sequence length="450" mass="51228">GTQRSHENTKPTQAIDLLDQDIEIIAPVSDNDSGSVAINSEHVVNGIKSGSYKQLQDTNGHIYKLATGNGKGTVRVANIATSEPQAESMGHSLSKRFSEFVGKRVTLEDESTDKNAEVLNLPQETNEDLLPVVFTVLPADQDEKEHDAFNKRVYDFVGKRSYDFVGKRSYDFVGKRYPYDFVGKRSPYDFVGKRSSYDFVGKRSPYDFVGKRSSYDFVGKRSPYDFVGKRSPYDFVGKRSSYDFVGKRSPYDFVGKRSPYDFVGKRSPYDFVGKRSPYDFVGKRSPYDFVGKRSPYDFVGKRSPYDFVGKRSPYDFVGKRSSYEFVGKRSPSESDTKAEQNSDVSENSHSLTLSPTVSEYTKEESVNHKPQQKSESISEAGETKKRYTEFLGKKKRTEEEAEETPSNSHRFAELLRSNGFRKRLSKILFSQKLADQYPEFIGKRDETKDE</sequence>
<proteinExistence type="predicted"/>
<gene>
    <name evidence="2" type="ORF">CUNI_LOCUS7674</name>
</gene>
<reference evidence="2" key="1">
    <citation type="submission" date="2021-04" db="EMBL/GenBank/DDBJ databases">
        <authorList>
            <consortium name="Molecular Ecology Group"/>
        </authorList>
    </citation>
    <scope>NUCLEOTIDE SEQUENCE</scope>
</reference>
<keyword evidence="3" id="KW-1185">Reference proteome</keyword>
<evidence type="ECO:0000313" key="3">
    <source>
        <dbReference type="Proteomes" id="UP000678393"/>
    </source>
</evidence>
<dbReference type="OrthoDB" id="6160412at2759"/>
<organism evidence="2 3">
    <name type="scientific">Candidula unifasciata</name>
    <dbReference type="NCBI Taxonomy" id="100452"/>
    <lineage>
        <taxon>Eukaryota</taxon>
        <taxon>Metazoa</taxon>
        <taxon>Spiralia</taxon>
        <taxon>Lophotrochozoa</taxon>
        <taxon>Mollusca</taxon>
        <taxon>Gastropoda</taxon>
        <taxon>Heterobranchia</taxon>
        <taxon>Euthyneura</taxon>
        <taxon>Panpulmonata</taxon>
        <taxon>Eupulmonata</taxon>
        <taxon>Stylommatophora</taxon>
        <taxon>Helicina</taxon>
        <taxon>Helicoidea</taxon>
        <taxon>Geomitridae</taxon>
        <taxon>Candidula</taxon>
    </lineage>
</organism>
<protein>
    <submittedName>
        <fullName evidence="2">Uncharacterized protein</fullName>
    </submittedName>
</protein>
<feature type="non-terminal residue" evidence="2">
    <location>
        <position position="1"/>
    </location>
</feature>
<feature type="region of interest" description="Disordered" evidence="1">
    <location>
        <begin position="326"/>
        <end position="410"/>
    </location>
</feature>
<feature type="compositionally biased region" description="Basic and acidic residues" evidence="1">
    <location>
        <begin position="326"/>
        <end position="340"/>
    </location>
</feature>
<feature type="compositionally biased region" description="Polar residues" evidence="1">
    <location>
        <begin position="341"/>
        <end position="359"/>
    </location>
</feature>
<evidence type="ECO:0000256" key="1">
    <source>
        <dbReference type="SAM" id="MobiDB-lite"/>
    </source>
</evidence>
<evidence type="ECO:0000313" key="2">
    <source>
        <dbReference type="EMBL" id="CAG5122116.1"/>
    </source>
</evidence>
<comment type="caution">
    <text evidence="2">The sequence shown here is derived from an EMBL/GenBank/DDBJ whole genome shotgun (WGS) entry which is preliminary data.</text>
</comment>
<name>A0A8S3Z5V5_9EUPU</name>
<feature type="compositionally biased region" description="Basic and acidic residues" evidence="1">
    <location>
        <begin position="381"/>
        <end position="398"/>
    </location>
</feature>
<dbReference type="Proteomes" id="UP000678393">
    <property type="component" value="Unassembled WGS sequence"/>
</dbReference>